<protein>
    <submittedName>
        <fullName evidence="7">Unannotated protein</fullName>
    </submittedName>
</protein>
<accession>A0A6J6A0V8</accession>
<organism evidence="7">
    <name type="scientific">freshwater metagenome</name>
    <dbReference type="NCBI Taxonomy" id="449393"/>
    <lineage>
        <taxon>unclassified sequences</taxon>
        <taxon>metagenomes</taxon>
        <taxon>ecological metagenomes</taxon>
    </lineage>
</organism>
<keyword evidence="4" id="KW-0012">Acyltransferase</keyword>
<dbReference type="EMBL" id="CAESAO010000219">
    <property type="protein sequence ID" value="CAB4347418.1"/>
    <property type="molecule type" value="Genomic_DNA"/>
</dbReference>
<evidence type="ECO:0000259" key="6">
    <source>
        <dbReference type="PROSITE" id="PS51186"/>
    </source>
</evidence>
<dbReference type="SUPFAM" id="SSF55729">
    <property type="entry name" value="Acyl-CoA N-acyltransferases (Nat)"/>
    <property type="match status" value="1"/>
</dbReference>
<feature type="domain" description="N-acetyltransferase" evidence="6">
    <location>
        <begin position="2"/>
        <end position="167"/>
    </location>
</feature>
<comment type="catalytic activity">
    <reaction evidence="5">
        <text>glycyl-tRNA(Gly) + acetyl-CoA = N-acetylglycyl-tRNA(Gly) + CoA + H(+)</text>
        <dbReference type="Rhea" id="RHEA:81867"/>
        <dbReference type="Rhea" id="RHEA-COMP:9683"/>
        <dbReference type="Rhea" id="RHEA-COMP:19766"/>
        <dbReference type="ChEBI" id="CHEBI:15378"/>
        <dbReference type="ChEBI" id="CHEBI:57287"/>
        <dbReference type="ChEBI" id="CHEBI:57288"/>
        <dbReference type="ChEBI" id="CHEBI:78522"/>
        <dbReference type="ChEBI" id="CHEBI:232036"/>
    </reaction>
</comment>
<keyword evidence="3" id="KW-0808">Transferase</keyword>
<reference evidence="7" key="1">
    <citation type="submission" date="2020-05" db="EMBL/GenBank/DDBJ databases">
        <authorList>
            <person name="Chiriac C."/>
            <person name="Salcher M."/>
            <person name="Ghai R."/>
            <person name="Kavagutti S V."/>
        </authorList>
    </citation>
    <scope>NUCLEOTIDE SEQUENCE</scope>
</reference>
<dbReference type="InterPro" id="IPR000182">
    <property type="entry name" value="GNAT_dom"/>
</dbReference>
<dbReference type="AlphaFoldDB" id="A0A6J6A0V8"/>
<evidence type="ECO:0000256" key="3">
    <source>
        <dbReference type="ARBA" id="ARBA00022679"/>
    </source>
</evidence>
<evidence type="ECO:0000313" key="7">
    <source>
        <dbReference type="EMBL" id="CAB4347418.1"/>
    </source>
</evidence>
<dbReference type="PANTHER" id="PTHR36449">
    <property type="entry name" value="ACETYLTRANSFERASE-RELATED"/>
    <property type="match status" value="1"/>
</dbReference>
<keyword evidence="1" id="KW-0678">Repressor</keyword>
<dbReference type="GO" id="GO:0016747">
    <property type="term" value="F:acyltransferase activity, transferring groups other than amino-acyl groups"/>
    <property type="evidence" value="ECO:0007669"/>
    <property type="project" value="InterPro"/>
</dbReference>
<proteinExistence type="predicted"/>
<dbReference type="PROSITE" id="PS51186">
    <property type="entry name" value="GNAT"/>
    <property type="match status" value="1"/>
</dbReference>
<dbReference type="PANTHER" id="PTHR36449:SF1">
    <property type="entry name" value="ACETYLTRANSFERASE"/>
    <property type="match status" value="1"/>
</dbReference>
<evidence type="ECO:0000256" key="1">
    <source>
        <dbReference type="ARBA" id="ARBA00022491"/>
    </source>
</evidence>
<name>A0A6J6A0V8_9ZZZZ</name>
<dbReference type="Gene3D" id="3.40.630.30">
    <property type="match status" value="1"/>
</dbReference>
<evidence type="ECO:0000256" key="4">
    <source>
        <dbReference type="ARBA" id="ARBA00023315"/>
    </source>
</evidence>
<keyword evidence="2" id="KW-1277">Toxin-antitoxin system</keyword>
<dbReference type="InterPro" id="IPR016181">
    <property type="entry name" value="Acyl_CoA_acyltransferase"/>
</dbReference>
<evidence type="ECO:0000256" key="2">
    <source>
        <dbReference type="ARBA" id="ARBA00022649"/>
    </source>
</evidence>
<dbReference type="Pfam" id="PF13508">
    <property type="entry name" value="Acetyltransf_7"/>
    <property type="match status" value="1"/>
</dbReference>
<sequence>MTRFRAAQPLGSDDCLDGFDCGVVSLNSWLIEHAREGGEIGTARSFVIIDSEQQRVVGYHALAAFSVRRSLMPTTERSKLPRYPVPAVLLCRLAVDLSVQGRGLGADLLADAMLRTAAAAAVIGAHSMIVHAISDSAAAFYRRFGFEPLPDDPRTLRFAIAAIPLSR</sequence>
<gene>
    <name evidence="7" type="ORF">UFOPK3522_01683</name>
</gene>
<evidence type="ECO:0000256" key="5">
    <source>
        <dbReference type="ARBA" id="ARBA00049880"/>
    </source>
</evidence>